<proteinExistence type="predicted"/>
<keyword evidence="2" id="KW-1185">Reference proteome</keyword>
<dbReference type="EMBL" id="MT732475">
    <property type="protein sequence ID" value="QQV91573.1"/>
    <property type="molecule type" value="Genomic_DNA"/>
</dbReference>
<protein>
    <submittedName>
        <fullName evidence="1">Uncharacterized protein</fullName>
    </submittedName>
</protein>
<accession>A0A8E4ZDL7</accession>
<dbReference type="Proteomes" id="UP000693777">
    <property type="component" value="Segment"/>
</dbReference>
<sequence length="90" mass="10602">MNFKRLVSLIKQGAPKEQYYLELGSYFIRKGTGYKVGQPFQFSQISRKKDAPTISKKQIFIKNLYFNFKENKITYKLTTNPDLNRVEQEG</sequence>
<gene>
    <name evidence="1" type="ORF">Peternella1_37</name>
</gene>
<reference evidence="1" key="1">
    <citation type="submission" date="2020-07" db="EMBL/GenBank/DDBJ databases">
        <title>Highly diverse flavobacterial phages as mortality factor during North Sea spring blooms.</title>
        <authorList>
            <person name="Bartlau N."/>
            <person name="Wichels A."/>
            <person name="Krohne G."/>
            <person name="Adriaenssens E.M."/>
            <person name="Heins A."/>
            <person name="Fuchs B.M."/>
            <person name="Amann R."/>
            <person name="Moraru C."/>
        </authorList>
    </citation>
    <scope>NUCLEOTIDE SEQUENCE</scope>
</reference>
<evidence type="ECO:0000313" key="1">
    <source>
        <dbReference type="EMBL" id="QQV91573.1"/>
    </source>
</evidence>
<name>A0A8E4ZDL7_9CAUD</name>
<evidence type="ECO:0000313" key="2">
    <source>
        <dbReference type="Proteomes" id="UP000693777"/>
    </source>
</evidence>
<organism evidence="1 2">
    <name type="scientific">Winogradskyella phage Peternella_1</name>
    <dbReference type="NCBI Taxonomy" id="2745699"/>
    <lineage>
        <taxon>Viruses</taxon>
        <taxon>Duplodnaviria</taxon>
        <taxon>Heunggongvirae</taxon>
        <taxon>Uroviricota</taxon>
        <taxon>Caudoviricetes</taxon>
        <taxon>Winoviridae</taxon>
        <taxon>Peternellavirus</taxon>
        <taxon>Peternellavirus peternella</taxon>
    </lineage>
</organism>